<accession>A0A560W9J1</accession>
<dbReference type="Gene3D" id="1.10.260.40">
    <property type="entry name" value="lambda repressor-like DNA-binding domains"/>
    <property type="match status" value="1"/>
</dbReference>
<dbReference type="PROSITE" id="PS50943">
    <property type="entry name" value="HTH_CROC1"/>
    <property type="match status" value="1"/>
</dbReference>
<dbReference type="NCBIfam" id="TIGR03070">
    <property type="entry name" value="couple_hipB"/>
    <property type="match status" value="1"/>
</dbReference>
<dbReference type="InterPro" id="IPR017507">
    <property type="entry name" value="Tscrpt_reg_HipB-like"/>
</dbReference>
<dbReference type="SMART" id="SM00530">
    <property type="entry name" value="HTH_XRE"/>
    <property type="match status" value="1"/>
</dbReference>
<reference evidence="2 3" key="1">
    <citation type="submission" date="2019-06" db="EMBL/GenBank/DDBJ databases">
        <title>Sequencing the genomes of 1000 actinobacteria strains.</title>
        <authorList>
            <person name="Klenk H.-P."/>
        </authorList>
    </citation>
    <scope>NUCLEOTIDE SEQUENCE [LARGE SCALE GENOMIC DNA]</scope>
    <source>
        <strain evidence="2 3">DSM 18935</strain>
    </source>
</reference>
<dbReference type="EMBL" id="VIUW01000003">
    <property type="protein sequence ID" value="TWD14272.1"/>
    <property type="molecule type" value="Genomic_DNA"/>
</dbReference>
<dbReference type="GO" id="GO:0003677">
    <property type="term" value="F:DNA binding"/>
    <property type="evidence" value="ECO:0007669"/>
    <property type="project" value="InterPro"/>
</dbReference>
<evidence type="ECO:0000313" key="2">
    <source>
        <dbReference type="EMBL" id="TWD14272.1"/>
    </source>
</evidence>
<dbReference type="CDD" id="cd00093">
    <property type="entry name" value="HTH_XRE"/>
    <property type="match status" value="1"/>
</dbReference>
<keyword evidence="3" id="KW-1185">Reference proteome</keyword>
<dbReference type="Proteomes" id="UP000315628">
    <property type="component" value="Unassembled WGS sequence"/>
</dbReference>
<dbReference type="Pfam" id="PF01381">
    <property type="entry name" value="HTH_3"/>
    <property type="match status" value="1"/>
</dbReference>
<dbReference type="InterPro" id="IPR010982">
    <property type="entry name" value="Lambda_DNA-bd_dom_sf"/>
</dbReference>
<dbReference type="RefSeq" id="WP_246074603.1">
    <property type="nucleotide sequence ID" value="NZ_BAAAYT010000005.1"/>
</dbReference>
<proteinExistence type="predicted"/>
<evidence type="ECO:0000313" key="3">
    <source>
        <dbReference type="Proteomes" id="UP000315628"/>
    </source>
</evidence>
<name>A0A560W9J1_9MICO</name>
<sequence>MTVDEPMGSWATQLQARRRELGLRQLDVAELAGVSERFVRELESGKPTVRIDKLGPVLEVLGLRLVLAPRETP</sequence>
<dbReference type="SUPFAM" id="SSF47413">
    <property type="entry name" value="lambda repressor-like DNA-binding domains"/>
    <property type="match status" value="1"/>
</dbReference>
<gene>
    <name evidence="2" type="ORF">FB557_1677</name>
</gene>
<evidence type="ECO:0000259" key="1">
    <source>
        <dbReference type="PROSITE" id="PS50943"/>
    </source>
</evidence>
<feature type="domain" description="HTH cro/C1-type" evidence="1">
    <location>
        <begin position="14"/>
        <end position="68"/>
    </location>
</feature>
<comment type="caution">
    <text evidence="2">The sequence shown here is derived from an EMBL/GenBank/DDBJ whole genome shotgun (WGS) entry which is preliminary data.</text>
</comment>
<protein>
    <submittedName>
        <fullName evidence="2">Y4mF family transcriptional regulator</fullName>
    </submittedName>
</protein>
<dbReference type="AlphaFoldDB" id="A0A560W9J1"/>
<organism evidence="2 3">
    <name type="scientific">Marihabitans asiaticum</name>
    <dbReference type="NCBI Taxonomy" id="415218"/>
    <lineage>
        <taxon>Bacteria</taxon>
        <taxon>Bacillati</taxon>
        <taxon>Actinomycetota</taxon>
        <taxon>Actinomycetes</taxon>
        <taxon>Micrococcales</taxon>
        <taxon>Intrasporangiaceae</taxon>
        <taxon>Marihabitans</taxon>
    </lineage>
</organism>
<dbReference type="InterPro" id="IPR001387">
    <property type="entry name" value="Cro/C1-type_HTH"/>
</dbReference>